<feature type="compositionally biased region" description="Low complexity" evidence="3">
    <location>
        <begin position="72"/>
        <end position="87"/>
    </location>
</feature>
<proteinExistence type="predicted"/>
<keyword evidence="1" id="KW-0378">Hydrolase</keyword>
<name>A0A1D8FXH9_9ACTN</name>
<dbReference type="AlphaFoldDB" id="A0A1D8FXH9"/>
<keyword evidence="6" id="KW-1185">Reference proteome</keyword>
<protein>
    <submittedName>
        <fullName evidence="5">Stage II sporulation protein E (SpoIIE)</fullName>
    </submittedName>
</protein>
<evidence type="ECO:0000259" key="4">
    <source>
        <dbReference type="SMART" id="SM00331"/>
    </source>
</evidence>
<dbReference type="InterPro" id="IPR052016">
    <property type="entry name" value="Bact_Sigma-Reg"/>
</dbReference>
<feature type="compositionally biased region" description="Gly residues" evidence="3">
    <location>
        <begin position="143"/>
        <end position="153"/>
    </location>
</feature>
<dbReference type="InterPro" id="IPR001932">
    <property type="entry name" value="PPM-type_phosphatase-like_dom"/>
</dbReference>
<dbReference type="STRING" id="285473.A4G23_00710"/>
<dbReference type="Proteomes" id="UP000095349">
    <property type="component" value="Chromosome"/>
</dbReference>
<feature type="region of interest" description="Disordered" evidence="3">
    <location>
        <begin position="64"/>
        <end position="157"/>
    </location>
</feature>
<dbReference type="Gene3D" id="3.60.40.10">
    <property type="entry name" value="PPM-type phosphatase domain"/>
    <property type="match status" value="1"/>
</dbReference>
<keyword evidence="2" id="KW-0175">Coiled coil</keyword>
<dbReference type="PANTHER" id="PTHR43156">
    <property type="entry name" value="STAGE II SPORULATION PROTEIN E-RELATED"/>
    <property type="match status" value="1"/>
</dbReference>
<accession>A0A1D8FXH9</accession>
<dbReference type="RefSeq" id="WP_069975593.1">
    <property type="nucleotide sequence ID" value="NZ_CP017316.1"/>
</dbReference>
<evidence type="ECO:0000256" key="2">
    <source>
        <dbReference type="SAM" id="Coils"/>
    </source>
</evidence>
<dbReference type="OrthoDB" id="108143at2"/>
<gene>
    <name evidence="5" type="ORF">A4G23_00710</name>
</gene>
<reference evidence="5 6" key="1">
    <citation type="submission" date="2016-09" db="EMBL/GenBank/DDBJ databases">
        <title>Streptomyces rubrolavendulae MJM4426 Genome sequencing and assembly.</title>
        <authorList>
            <person name="Kim J.-G."/>
        </authorList>
    </citation>
    <scope>NUCLEOTIDE SEQUENCE [LARGE SCALE GENOMIC DNA]</scope>
    <source>
        <strain evidence="5 6">MJM4426</strain>
    </source>
</reference>
<dbReference type="PATRIC" id="fig|285473.5.peg.753"/>
<dbReference type="GO" id="GO:0016791">
    <property type="term" value="F:phosphatase activity"/>
    <property type="evidence" value="ECO:0007669"/>
    <property type="project" value="TreeGrafter"/>
</dbReference>
<evidence type="ECO:0000256" key="1">
    <source>
        <dbReference type="ARBA" id="ARBA00022801"/>
    </source>
</evidence>
<evidence type="ECO:0000256" key="3">
    <source>
        <dbReference type="SAM" id="MobiDB-lite"/>
    </source>
</evidence>
<dbReference type="EMBL" id="CP017316">
    <property type="protein sequence ID" value="AOT57914.1"/>
    <property type="molecule type" value="Genomic_DNA"/>
</dbReference>
<organism evidence="5 6">
    <name type="scientific">Streptomyces rubrolavendulae</name>
    <dbReference type="NCBI Taxonomy" id="285473"/>
    <lineage>
        <taxon>Bacteria</taxon>
        <taxon>Bacillati</taxon>
        <taxon>Actinomycetota</taxon>
        <taxon>Actinomycetes</taxon>
        <taxon>Kitasatosporales</taxon>
        <taxon>Streptomycetaceae</taxon>
        <taxon>Streptomyces</taxon>
    </lineage>
</organism>
<dbReference type="Pfam" id="PF07228">
    <property type="entry name" value="SpoIIE"/>
    <property type="match status" value="1"/>
</dbReference>
<dbReference type="InterPro" id="IPR036457">
    <property type="entry name" value="PPM-type-like_dom_sf"/>
</dbReference>
<dbReference type="SMART" id="SM00331">
    <property type="entry name" value="PP2C_SIG"/>
    <property type="match status" value="1"/>
</dbReference>
<feature type="coiled-coil region" evidence="2">
    <location>
        <begin position="158"/>
        <end position="192"/>
    </location>
</feature>
<evidence type="ECO:0000313" key="5">
    <source>
        <dbReference type="EMBL" id="AOT57914.1"/>
    </source>
</evidence>
<sequence>MRAQSTTHHCLDELRTALRRAAYGAGLDPELRSRLVLSVTRLAAPDLAAGRPVSLEFLPSCTAASRDPAAPPAAAEPAVAEPAVVPPQRGDTAPGDASLTVRLSLTGGGTPAGLDELPLPARPAPPSGAVWSLPRPDPAPRAPGGGEQDGKGGAPDPVALAEEEAAALADRLDRLSREHRRLKDELAETNSGVLALYVQLEERDEQLRQAHGRMLRQLEDALRPPPVRVPGLEMAVRYEPAESHAPTGGDLYDWFALPDGTVHITIVDALGHGLTSTRGALSVTHAVRTLALEGHELRTLVARAARALAGLDEELMASVQVVRIDPRTGRLSLANGSHPPALLVRRDGATRFLEAPGRGVGFPLPGSEAVLRDRLDPGDLLVLYTDGLTESRRDPREGELRLARAARRHRGLPMDRVPGAIAEEMHTVILHPDDTVALAVRRTGELS</sequence>
<evidence type="ECO:0000313" key="6">
    <source>
        <dbReference type="Proteomes" id="UP000095349"/>
    </source>
</evidence>
<dbReference type="KEGG" id="srn:A4G23_00710"/>
<dbReference type="PANTHER" id="PTHR43156:SF2">
    <property type="entry name" value="STAGE II SPORULATION PROTEIN E"/>
    <property type="match status" value="1"/>
</dbReference>
<feature type="domain" description="PPM-type phosphatase" evidence="4">
    <location>
        <begin position="229"/>
        <end position="442"/>
    </location>
</feature>